<evidence type="ECO:0008006" key="3">
    <source>
        <dbReference type="Google" id="ProtNLM"/>
    </source>
</evidence>
<dbReference type="InterPro" id="IPR036525">
    <property type="entry name" value="Tubulin/FtsZ_GTPase_sf"/>
</dbReference>
<evidence type="ECO:0000313" key="2">
    <source>
        <dbReference type="Proteomes" id="UP000716004"/>
    </source>
</evidence>
<protein>
    <recommendedName>
        <fullName evidence="3">Cell division protein FtsZ</fullName>
    </recommendedName>
</protein>
<dbReference type="SUPFAM" id="SSF52490">
    <property type="entry name" value="Tubulin nucleotide-binding domain-like"/>
    <property type="match status" value="1"/>
</dbReference>
<sequence length="305" mass="32599">MARISLRKQGNRPLRALTVSCGGGGRNIANALKGDMISVDTSAEADLRMDAAAISVSDMDSQFTRYVTSPFTEGLKKAMIGHDAVFAVAGLGGLAGGVAVETVAKLAAVNSLPCIASVALPFNVEGSLRRTEARKALNRIGGSASITIPFENNMIVESVPSFNIMRALAVMNRIIASPLLDIGDAGDALWSKALIGRHFMGTYTVGYSAGKDWEERVVSEILSNIFEHHQGPGNMCLFVRTSSDSEESCRKIAEEIERRSDVDEITVYGMSDAHPDQNRVSAIYLYAGAAKKSHYQAVDIVPDGT</sequence>
<dbReference type="Gene3D" id="3.40.50.1440">
    <property type="entry name" value="Tubulin/FtsZ, GTPase domain"/>
    <property type="match status" value="1"/>
</dbReference>
<accession>A0A8J8CB04</accession>
<evidence type="ECO:0000313" key="1">
    <source>
        <dbReference type="EMBL" id="MBX8631664.1"/>
    </source>
</evidence>
<organism evidence="1 2">
    <name type="scientific">Candidatus Sysuiplasma superficiale</name>
    <dbReference type="NCBI Taxonomy" id="2823368"/>
    <lineage>
        <taxon>Archaea</taxon>
        <taxon>Methanobacteriati</taxon>
        <taxon>Thermoplasmatota</taxon>
        <taxon>Thermoplasmata</taxon>
        <taxon>Candidatus Sysuiplasmatales</taxon>
        <taxon>Candidatus Sysuiplasmataceae</taxon>
        <taxon>Candidatus Sysuiplasma</taxon>
    </lineage>
</organism>
<proteinExistence type="predicted"/>
<reference evidence="1" key="1">
    <citation type="submission" date="2021-04" db="EMBL/GenBank/DDBJ databases">
        <title>Genomic insights into ecological role and evolution of a novel Thermoplasmata order Candidatus Sysuiplasmatales.</title>
        <authorList>
            <person name="Yuan Y."/>
        </authorList>
    </citation>
    <scope>NUCLEOTIDE SEQUENCE</scope>
    <source>
        <strain evidence="1">YP2-bin.285</strain>
    </source>
</reference>
<gene>
    <name evidence="1" type="ORF">J9259_03980</name>
</gene>
<dbReference type="EMBL" id="JAGVSJ010000007">
    <property type="protein sequence ID" value="MBX8631664.1"/>
    <property type="molecule type" value="Genomic_DNA"/>
</dbReference>
<dbReference type="Proteomes" id="UP000716004">
    <property type="component" value="Unassembled WGS sequence"/>
</dbReference>
<name>A0A8J8CB04_9ARCH</name>
<dbReference type="AlphaFoldDB" id="A0A8J8CB04"/>
<comment type="caution">
    <text evidence="1">The sequence shown here is derived from an EMBL/GenBank/DDBJ whole genome shotgun (WGS) entry which is preliminary data.</text>
</comment>